<accession>A0A2G5FQ04</accession>
<dbReference type="SUPFAM" id="SSF53850">
    <property type="entry name" value="Periplasmic binding protein-like II"/>
    <property type="match status" value="1"/>
</dbReference>
<dbReference type="EMBL" id="NIQU01000003">
    <property type="protein sequence ID" value="PIA70034.1"/>
    <property type="molecule type" value="Genomic_DNA"/>
</dbReference>
<reference evidence="3" key="1">
    <citation type="submission" date="2017-06" db="EMBL/GenBank/DDBJ databases">
        <authorList>
            <person name="Rastogi G."/>
            <person name="Vaishampayan P."/>
            <person name="Seuylemezian A."/>
        </authorList>
    </citation>
    <scope>NUCLEOTIDE SEQUENCE [LARGE SCALE GENOMIC DNA]</scope>
    <source>
        <strain evidence="3">PI11</strain>
    </source>
</reference>
<dbReference type="AlphaFoldDB" id="A0A2G5FQ04"/>
<feature type="chain" id="PRO_5013640017" evidence="1">
    <location>
        <begin position="23"/>
        <end position="249"/>
    </location>
</feature>
<sequence length="249" mass="27752">MFVVPKPLRLLAALLIVGTTSANEPIKLYMPDAPPLTLHHYVGGHGMVGDVVLTALARIGKLTHIVAEPWPRAQIRVAKGKDMLIIPLSRTPERESIYTWIAPIMELERAFFSLDEPVTSFAQARQRYRRIGVGMGTAQVGILQREGFSNEQIVQLKLGENPAHLLSLGRIDAWFTGIPEALYIWEASAYREQNLRQSPTLASTGLYLACSRDCDAQLVEQLRIAINQLEHEGVSILLRQAYLPLQPDP</sequence>
<dbReference type="RefSeq" id="WP_099524486.1">
    <property type="nucleotide sequence ID" value="NZ_JAOEBQ010000019.1"/>
</dbReference>
<proteinExistence type="predicted"/>
<dbReference type="PANTHER" id="PTHR38834">
    <property type="entry name" value="PERIPLASMIC SUBSTRATE BINDING PROTEIN FAMILY 3"/>
    <property type="match status" value="1"/>
</dbReference>
<gene>
    <name evidence="2" type="ORF">CDO35_10285</name>
</gene>
<keyword evidence="1" id="KW-0732">Signal</keyword>
<name>A0A2G5FQ04_9PSED</name>
<evidence type="ECO:0000256" key="1">
    <source>
        <dbReference type="SAM" id="SignalP"/>
    </source>
</evidence>
<dbReference type="Gene3D" id="3.40.190.10">
    <property type="entry name" value="Periplasmic binding protein-like II"/>
    <property type="match status" value="2"/>
</dbReference>
<organism evidence="2 3">
    <name type="scientific">Pseudomonas sediminis</name>
    <dbReference type="NCBI Taxonomy" id="1691904"/>
    <lineage>
        <taxon>Bacteria</taxon>
        <taxon>Pseudomonadati</taxon>
        <taxon>Pseudomonadota</taxon>
        <taxon>Gammaproteobacteria</taxon>
        <taxon>Pseudomonadales</taxon>
        <taxon>Pseudomonadaceae</taxon>
        <taxon>Pseudomonas</taxon>
    </lineage>
</organism>
<protein>
    <submittedName>
        <fullName evidence="2">Amino acid ABC transporter substrate-binding protein</fullName>
    </submittedName>
</protein>
<evidence type="ECO:0000313" key="3">
    <source>
        <dbReference type="Proteomes" id="UP000229504"/>
    </source>
</evidence>
<feature type="signal peptide" evidence="1">
    <location>
        <begin position="1"/>
        <end position="22"/>
    </location>
</feature>
<dbReference type="PANTHER" id="PTHR38834:SF3">
    <property type="entry name" value="SOLUTE-BINDING PROTEIN FAMILY 3_N-TERMINAL DOMAIN-CONTAINING PROTEIN"/>
    <property type="match status" value="1"/>
</dbReference>
<dbReference type="Proteomes" id="UP000229504">
    <property type="component" value="Unassembled WGS sequence"/>
</dbReference>
<evidence type="ECO:0000313" key="2">
    <source>
        <dbReference type="EMBL" id="PIA70034.1"/>
    </source>
</evidence>
<comment type="caution">
    <text evidence="2">The sequence shown here is derived from an EMBL/GenBank/DDBJ whole genome shotgun (WGS) entry which is preliminary data.</text>
</comment>